<evidence type="ECO:0000259" key="1">
    <source>
        <dbReference type="Pfam" id="PF22895"/>
    </source>
</evidence>
<dbReference type="AlphaFoldDB" id="A0A3B0VLK7"/>
<gene>
    <name evidence="2" type="ORF">MNBD_GAMMA01-866</name>
</gene>
<proteinExistence type="predicted"/>
<feature type="non-terminal residue" evidence="2">
    <location>
        <position position="1"/>
    </location>
</feature>
<reference evidence="2" key="1">
    <citation type="submission" date="2018-06" db="EMBL/GenBank/DDBJ databases">
        <authorList>
            <person name="Zhirakovskaya E."/>
        </authorList>
    </citation>
    <scope>NUCLEOTIDE SEQUENCE</scope>
</reference>
<dbReference type="EMBL" id="UOEW01000251">
    <property type="protein sequence ID" value="VAW39942.1"/>
    <property type="molecule type" value="Genomic_DNA"/>
</dbReference>
<dbReference type="InterPro" id="IPR054288">
    <property type="entry name" value="DUF7024"/>
</dbReference>
<feature type="domain" description="DUF7024" evidence="1">
    <location>
        <begin position="2"/>
        <end position="121"/>
    </location>
</feature>
<protein>
    <recommendedName>
        <fullName evidence="1">DUF7024 domain-containing protein</fullName>
    </recommendedName>
</protein>
<organism evidence="2">
    <name type="scientific">hydrothermal vent metagenome</name>
    <dbReference type="NCBI Taxonomy" id="652676"/>
    <lineage>
        <taxon>unclassified sequences</taxon>
        <taxon>metagenomes</taxon>
        <taxon>ecological metagenomes</taxon>
    </lineage>
</organism>
<dbReference type="Pfam" id="PF22895">
    <property type="entry name" value="DUF7024"/>
    <property type="match status" value="1"/>
</dbReference>
<accession>A0A3B0VLK7</accession>
<name>A0A3B0VLK7_9ZZZZ</name>
<evidence type="ECO:0000313" key="2">
    <source>
        <dbReference type="EMBL" id="VAW39942.1"/>
    </source>
</evidence>
<sequence length="124" mass="14008">LQGMSHIEPWGRWSDSKQVKLSFMAAPNLCSAQELNLTFRAFVTKLNKSQHFTFLLNNKEIGKTSVSYGQKQPLEISMNYHQLLKCNEINTFEIIIDNPTSPISVQAGNDPRALGFGLISFTFK</sequence>